<dbReference type="SUPFAM" id="SSF53254">
    <property type="entry name" value="Phosphoglycerate mutase-like"/>
    <property type="match status" value="1"/>
</dbReference>
<dbReference type="InterPro" id="IPR029033">
    <property type="entry name" value="His_PPase_superfam"/>
</dbReference>
<gene>
    <name evidence="2" type="ORF">EV192_1011372</name>
</gene>
<dbReference type="Proteomes" id="UP000295680">
    <property type="component" value="Unassembled WGS sequence"/>
</dbReference>
<evidence type="ECO:0000256" key="1">
    <source>
        <dbReference type="SAM" id="MobiDB-lite"/>
    </source>
</evidence>
<dbReference type="Pfam" id="PF00300">
    <property type="entry name" value="His_Phos_1"/>
    <property type="match status" value="1"/>
</dbReference>
<sequence>MTARTLLILRHATAASGPADADEQRPLTDHGRAEARARGRELAGFQPQQVLCSTALRVRQTWQEISAELTAQPKVEFEPTIYAATSDTLRELIWQTDDDVTTLLLIGHNPAVHELAWELRRDGTPQHFPPASLAVVTFDGPWTKL</sequence>
<name>A0A4V2S8X6_9PSEU</name>
<evidence type="ECO:0000313" key="3">
    <source>
        <dbReference type="Proteomes" id="UP000295680"/>
    </source>
</evidence>
<dbReference type="SMART" id="SM00855">
    <property type="entry name" value="PGAM"/>
    <property type="match status" value="1"/>
</dbReference>
<dbReference type="PANTHER" id="PTHR47623:SF1">
    <property type="entry name" value="OS09G0287300 PROTEIN"/>
    <property type="match status" value="1"/>
</dbReference>
<dbReference type="PANTHER" id="PTHR47623">
    <property type="entry name" value="OS09G0287300 PROTEIN"/>
    <property type="match status" value="1"/>
</dbReference>
<organism evidence="2 3">
    <name type="scientific">Actinocrispum wychmicini</name>
    <dbReference type="NCBI Taxonomy" id="1213861"/>
    <lineage>
        <taxon>Bacteria</taxon>
        <taxon>Bacillati</taxon>
        <taxon>Actinomycetota</taxon>
        <taxon>Actinomycetes</taxon>
        <taxon>Pseudonocardiales</taxon>
        <taxon>Pseudonocardiaceae</taxon>
        <taxon>Actinocrispum</taxon>
    </lineage>
</organism>
<dbReference type="EMBL" id="SLWS01000001">
    <property type="protein sequence ID" value="TCO65580.1"/>
    <property type="molecule type" value="Genomic_DNA"/>
</dbReference>
<comment type="caution">
    <text evidence="2">The sequence shown here is derived from an EMBL/GenBank/DDBJ whole genome shotgun (WGS) entry which is preliminary data.</text>
</comment>
<feature type="region of interest" description="Disordered" evidence="1">
    <location>
        <begin position="15"/>
        <end position="40"/>
    </location>
</feature>
<keyword evidence="3" id="KW-1185">Reference proteome</keyword>
<accession>A0A4V2S8X6</accession>
<reference evidence="2 3" key="1">
    <citation type="submission" date="2019-03" db="EMBL/GenBank/DDBJ databases">
        <title>Genomic Encyclopedia of Type Strains, Phase IV (KMG-IV): sequencing the most valuable type-strain genomes for metagenomic binning, comparative biology and taxonomic classification.</title>
        <authorList>
            <person name="Goeker M."/>
        </authorList>
    </citation>
    <scope>NUCLEOTIDE SEQUENCE [LARGE SCALE GENOMIC DNA]</scope>
    <source>
        <strain evidence="2 3">DSM 45934</strain>
    </source>
</reference>
<evidence type="ECO:0000313" key="2">
    <source>
        <dbReference type="EMBL" id="TCO65580.1"/>
    </source>
</evidence>
<dbReference type="InterPro" id="IPR013078">
    <property type="entry name" value="His_Pase_superF_clade-1"/>
</dbReference>
<feature type="compositionally biased region" description="Basic and acidic residues" evidence="1">
    <location>
        <begin position="22"/>
        <end position="40"/>
    </location>
</feature>
<protein>
    <submittedName>
        <fullName evidence="2">Phosphohistidine phosphatase</fullName>
    </submittedName>
</protein>
<dbReference type="AlphaFoldDB" id="A0A4V2S8X6"/>
<dbReference type="RefSeq" id="WP_165960228.1">
    <property type="nucleotide sequence ID" value="NZ_SLWS01000001.1"/>
</dbReference>
<dbReference type="Gene3D" id="3.40.50.1240">
    <property type="entry name" value="Phosphoglycerate mutase-like"/>
    <property type="match status" value="1"/>
</dbReference>
<proteinExistence type="predicted"/>